<feature type="region of interest" description="Disordered" evidence="11">
    <location>
        <begin position="843"/>
        <end position="873"/>
    </location>
</feature>
<evidence type="ECO:0000256" key="8">
    <source>
        <dbReference type="ARBA" id="ARBA00023273"/>
    </source>
</evidence>
<dbReference type="OrthoDB" id="294378at2759"/>
<evidence type="ECO:0000256" key="2">
    <source>
        <dbReference type="ARBA" id="ARBA00004430"/>
    </source>
</evidence>
<dbReference type="PANTHER" id="PTHR46613">
    <property type="entry name" value="RADIAL SPOKE HEAD 10 HOMOLOG B-RELATED"/>
    <property type="match status" value="1"/>
</dbReference>
<sequence length="873" mass="99281">MVREKKKPDRKGDKSARSPSSISDCTDFSKQDASAAPQDVPLPLSGAPAVESQPSETGLKRESERDAPKSEDTAQYEEPVLTRLIVESYKGEKVRGLYEGEGLAVFQGGCVYQGMFSEGLMHGQGTYTWADGLKYEGDFVKNVPTNHGVYTWPDGSTYEGEVVNGVRNGFGMFRCGARPVSYVGHWCHGKRHGKGSIFYNLDGTSWYEGDWVDNIRKGWGIRCYRSGNIYEGQWEDNMRHGEGRMRWLTTNEEYTGRWEKGIQNGFGTHTWFLQRIPNSQYPLRNEYVGEFVNGNRHGHGKFYYASGATYDGEWVSNKKHGKGRLTLKNGRVYEGSFSGDHIAEPPNVESDSAAHPDACSEGTTKDGQDFLRSAEIIRKLDGSDGNCPLGTSIELDLDWLLAAYPEKDQPEEKKQVEFAVLRNITELRRIYGFYSSLGCAHSLDNTFLMTRLHFWRFLKDCKFHHHKLTLADMDRLLSADSDTPIEGIHSPFTTILLRTFLSYLLKLAYHIHHKEFQSRSPSLFMCFTKLMTENIHPNACQVKGKLFSEQPRTLYSMNYIDKCWEIYTVYCRPNALPPGELTMKMRHFLWMLKDFKMINKELTATNFVEVIAEDNPFMHDGIDSNFELELVFLEFFEALLSFALISVRGQTTKSYVSIPNEELSGNRVGSTQTITNQSVQNRSPNATTSHESDILHFASTRSSSSKLGLLLDVSRVRRSEAKTKKSVSEEKVSRISLKPPGKGISFFSSQNEKYEKPKDEQKEKLTTWVGHLYVFFVNTLFQAYKHEETLKEKIKENRVRNAAMAQQKKIEDDELEARLNILREEEAKRQDYEVDITVIKEPGDAPSSVLAPSPKEDTVAQASKSITSKKKKK</sequence>
<evidence type="ECO:0000256" key="3">
    <source>
        <dbReference type="ARBA" id="ARBA00022490"/>
    </source>
</evidence>
<feature type="compositionally biased region" description="Polar residues" evidence="11">
    <location>
        <begin position="17"/>
        <end position="32"/>
    </location>
</feature>
<evidence type="ECO:0000256" key="9">
    <source>
        <dbReference type="ARBA" id="ARBA00045836"/>
    </source>
</evidence>
<dbReference type="PANTHER" id="PTHR46613:SF1">
    <property type="entry name" value="RADIAL SPOKE HEAD 10 HOMOLOG B-RELATED"/>
    <property type="match status" value="1"/>
</dbReference>
<feature type="compositionally biased region" description="Basic and acidic residues" evidence="11">
    <location>
        <begin position="58"/>
        <end position="72"/>
    </location>
</feature>
<dbReference type="SMART" id="SM00698">
    <property type="entry name" value="MORN"/>
    <property type="match status" value="9"/>
</dbReference>
<keyword evidence="3" id="KW-0963">Cytoplasm</keyword>
<dbReference type="AlphaFoldDB" id="A0A8B6ZVN7"/>
<comment type="function">
    <text evidence="9">May function as part of the axonemal radial spoke complex 3 (RS3). Radial spoke complexes are important for ciliary motility.</text>
</comment>
<dbReference type="RefSeq" id="XP_007939192.1">
    <property type="nucleotide sequence ID" value="XM_007941001.1"/>
</dbReference>
<dbReference type="Proteomes" id="UP000694850">
    <property type="component" value="Unplaced"/>
</dbReference>
<gene>
    <name evidence="13" type="primary">LOC103197119</name>
</gene>
<comment type="subunit">
    <text evidence="10">Interacts with RSPH6A. Does not appear to be part of the axonemal radial spoke complexes 1 or 2.</text>
</comment>
<evidence type="ECO:0000256" key="6">
    <source>
        <dbReference type="ARBA" id="ARBA00023069"/>
    </source>
</evidence>
<feature type="compositionally biased region" description="Basic and acidic residues" evidence="11">
    <location>
        <begin position="1"/>
        <end position="16"/>
    </location>
</feature>
<dbReference type="SUPFAM" id="SSF82185">
    <property type="entry name" value="Histone H3 K4-specific methyltransferase SET7/9 N-terminal domain"/>
    <property type="match status" value="3"/>
</dbReference>
<evidence type="ECO:0000256" key="5">
    <source>
        <dbReference type="ARBA" id="ARBA00022846"/>
    </source>
</evidence>
<organism evidence="12 13">
    <name type="scientific">Orycteropus afer afer</name>
    <dbReference type="NCBI Taxonomy" id="1230840"/>
    <lineage>
        <taxon>Eukaryota</taxon>
        <taxon>Metazoa</taxon>
        <taxon>Chordata</taxon>
        <taxon>Craniata</taxon>
        <taxon>Vertebrata</taxon>
        <taxon>Euteleostomi</taxon>
        <taxon>Mammalia</taxon>
        <taxon>Eutheria</taxon>
        <taxon>Afrotheria</taxon>
        <taxon>Tubulidentata</taxon>
        <taxon>Orycteropodidae</taxon>
        <taxon>Orycteropus</taxon>
    </lineage>
</organism>
<comment type="subcellular location">
    <subcellularLocation>
        <location evidence="1">Cell projection</location>
        <location evidence="1">Cilium</location>
        <location evidence="1">Flagellum</location>
    </subcellularLocation>
    <subcellularLocation>
        <location evidence="2">Cytoplasm</location>
        <location evidence="2">Cytoskeleton</location>
        <location evidence="2">Cilium axoneme</location>
    </subcellularLocation>
</comment>
<dbReference type="GeneID" id="103197119"/>
<keyword evidence="5" id="KW-0282">Flagellum</keyword>
<proteinExistence type="predicted"/>
<evidence type="ECO:0000256" key="4">
    <source>
        <dbReference type="ARBA" id="ARBA00022737"/>
    </source>
</evidence>
<keyword evidence="6" id="KW-0969">Cilium</keyword>
<evidence type="ECO:0000313" key="13">
    <source>
        <dbReference type="RefSeq" id="XP_007939192.1"/>
    </source>
</evidence>
<feature type="region of interest" description="Disordered" evidence="11">
    <location>
        <begin position="336"/>
        <end position="365"/>
    </location>
</feature>
<evidence type="ECO:0000256" key="1">
    <source>
        <dbReference type="ARBA" id="ARBA00004230"/>
    </source>
</evidence>
<keyword evidence="12" id="KW-1185">Reference proteome</keyword>
<reference evidence="13" key="1">
    <citation type="submission" date="2025-08" db="UniProtKB">
        <authorList>
            <consortium name="RefSeq"/>
        </authorList>
    </citation>
    <scope>IDENTIFICATION</scope>
</reference>
<name>A0A8B6ZVN7_ORYAF</name>
<accession>A0A8B6ZVN7</accession>
<dbReference type="GO" id="GO:0005930">
    <property type="term" value="C:axoneme"/>
    <property type="evidence" value="ECO:0007669"/>
    <property type="project" value="UniProtKB-SubCell"/>
</dbReference>
<evidence type="ECO:0000256" key="11">
    <source>
        <dbReference type="SAM" id="MobiDB-lite"/>
    </source>
</evidence>
<protein>
    <submittedName>
        <fullName evidence="13">Radial spoke head 10 homolog B2</fullName>
    </submittedName>
</protein>
<evidence type="ECO:0000256" key="10">
    <source>
        <dbReference type="ARBA" id="ARBA00046952"/>
    </source>
</evidence>
<dbReference type="Gene3D" id="2.20.110.10">
    <property type="entry name" value="Histone H3 K4-specific methyltransferase SET7/9 N-terminal domain"/>
    <property type="match status" value="3"/>
</dbReference>
<evidence type="ECO:0000256" key="7">
    <source>
        <dbReference type="ARBA" id="ARBA00023212"/>
    </source>
</evidence>
<keyword evidence="7" id="KW-0206">Cytoskeleton</keyword>
<keyword evidence="8" id="KW-0966">Cell projection</keyword>
<evidence type="ECO:0000313" key="12">
    <source>
        <dbReference type="Proteomes" id="UP000694850"/>
    </source>
</evidence>
<dbReference type="Pfam" id="PF02493">
    <property type="entry name" value="MORN"/>
    <property type="match status" value="10"/>
</dbReference>
<dbReference type="GO" id="GO:0031514">
    <property type="term" value="C:motile cilium"/>
    <property type="evidence" value="ECO:0007669"/>
    <property type="project" value="UniProtKB-SubCell"/>
</dbReference>
<keyword evidence="4" id="KW-0677">Repeat</keyword>
<feature type="region of interest" description="Disordered" evidence="11">
    <location>
        <begin position="1"/>
        <end position="76"/>
    </location>
</feature>
<dbReference type="InterPro" id="IPR003409">
    <property type="entry name" value="MORN"/>
</dbReference>